<keyword evidence="1" id="KW-1133">Transmembrane helix</keyword>
<proteinExistence type="predicted"/>
<dbReference type="InterPro" id="IPR007272">
    <property type="entry name" value="Sulf_transp_TsuA/YedE"/>
</dbReference>
<dbReference type="Pfam" id="PF04143">
    <property type="entry name" value="Sulf_transp"/>
    <property type="match status" value="1"/>
</dbReference>
<evidence type="ECO:0000313" key="4">
    <source>
        <dbReference type="Proteomes" id="UP000055611"/>
    </source>
</evidence>
<dbReference type="Proteomes" id="UP000055611">
    <property type="component" value="Chromosome"/>
</dbReference>
<protein>
    <submittedName>
        <fullName evidence="2">YeeE/YedE family protein</fullName>
    </submittedName>
</protein>
<organism evidence="3 5">
    <name type="scientific">Pseudodesulfovibrio indicus</name>
    <dbReference type="NCBI Taxonomy" id="1716143"/>
    <lineage>
        <taxon>Bacteria</taxon>
        <taxon>Pseudomonadati</taxon>
        <taxon>Thermodesulfobacteriota</taxon>
        <taxon>Desulfovibrionia</taxon>
        <taxon>Desulfovibrionales</taxon>
        <taxon>Desulfovibrionaceae</taxon>
    </lineage>
</organism>
<reference evidence="3 5" key="2">
    <citation type="submission" date="2019-03" db="EMBL/GenBank/DDBJ databases">
        <title>Genomic Encyclopedia of Type Strains, Phase IV (KMG-IV): sequencing the most valuable type-strain genomes for metagenomic binning, comparative biology and taxonomic classification.</title>
        <authorList>
            <person name="Goeker M."/>
        </authorList>
    </citation>
    <scope>NUCLEOTIDE SEQUENCE [LARGE SCALE GENOMIC DNA]</scope>
    <source>
        <strain evidence="3 5">DSM 101483</strain>
    </source>
</reference>
<feature type="transmembrane region" description="Helical" evidence="1">
    <location>
        <begin position="149"/>
        <end position="169"/>
    </location>
</feature>
<dbReference type="EMBL" id="SOBK01000001">
    <property type="protein sequence ID" value="TDT91670.1"/>
    <property type="molecule type" value="Genomic_DNA"/>
</dbReference>
<dbReference type="OrthoDB" id="9790409at2"/>
<dbReference type="EMBL" id="CP014206">
    <property type="protein sequence ID" value="AMK10690.1"/>
    <property type="molecule type" value="Genomic_DNA"/>
</dbReference>
<reference evidence="2 4" key="1">
    <citation type="journal article" date="2016" name="Front. Microbiol.">
        <title>Genome Sequence of the Piezophilic, Mesophilic Sulfate-Reducing Bacterium Desulfovibrio indicus J2T.</title>
        <authorList>
            <person name="Cao J."/>
            <person name="Maignien L."/>
            <person name="Shao Z."/>
            <person name="Alain K."/>
            <person name="Jebbar M."/>
        </authorList>
    </citation>
    <scope>NUCLEOTIDE SEQUENCE [LARGE SCALE GENOMIC DNA]</scope>
    <source>
        <strain evidence="2 4">J2</strain>
    </source>
</reference>
<evidence type="ECO:0000256" key="1">
    <source>
        <dbReference type="SAM" id="Phobius"/>
    </source>
</evidence>
<dbReference type="AlphaFoldDB" id="A0A126QKW7"/>
<name>A0A126QKW7_9BACT</name>
<feature type="transmembrane region" description="Helical" evidence="1">
    <location>
        <begin position="40"/>
        <end position="58"/>
    </location>
</feature>
<dbReference type="RefSeq" id="WP_066801583.1">
    <property type="nucleotide sequence ID" value="NZ_CP014206.1"/>
</dbReference>
<evidence type="ECO:0000313" key="3">
    <source>
        <dbReference type="EMBL" id="TDT91670.1"/>
    </source>
</evidence>
<keyword evidence="1" id="KW-0472">Membrane</keyword>
<keyword evidence="1" id="KW-0812">Transmembrane</keyword>
<feature type="transmembrane region" description="Helical" evidence="1">
    <location>
        <begin position="109"/>
        <end position="128"/>
    </location>
</feature>
<gene>
    <name evidence="2" type="ORF">AWY79_05985</name>
    <name evidence="3" type="ORF">EDC59_10167</name>
</gene>
<evidence type="ECO:0000313" key="5">
    <source>
        <dbReference type="Proteomes" id="UP000295506"/>
    </source>
</evidence>
<sequence length="174" mass="18841">MTLMFGLFTGVLFGVLLQRSRVLRFDKQLGALLLRDMTIVKFMFSAIVTAAVLIHLFVDLDLAALSVKATSIGAQGIGGLLFGVGWAMLGYCPGTSWGAFGEGRYDGLWGILGGWLGAALYAELYPAMKVSVLAWGDYGKLTWASLFGINHWIPVLVLAVGAIVLFRFFEKKGL</sequence>
<dbReference type="KEGG" id="dej:AWY79_05985"/>
<evidence type="ECO:0000313" key="2">
    <source>
        <dbReference type="EMBL" id="AMK10690.1"/>
    </source>
</evidence>
<keyword evidence="4" id="KW-1185">Reference proteome</keyword>
<accession>A0A126QKW7</accession>
<dbReference type="Proteomes" id="UP000295506">
    <property type="component" value="Unassembled WGS sequence"/>
</dbReference>